<feature type="coiled-coil region" evidence="1">
    <location>
        <begin position="81"/>
        <end position="115"/>
    </location>
</feature>
<reference evidence="2" key="1">
    <citation type="submission" date="2021-06" db="EMBL/GenBank/DDBJ databases">
        <authorList>
            <person name="Kallberg Y."/>
            <person name="Tangrot J."/>
            <person name="Rosling A."/>
        </authorList>
    </citation>
    <scope>NUCLEOTIDE SEQUENCE</scope>
    <source>
        <strain evidence="2">IN212</strain>
    </source>
</reference>
<keyword evidence="3" id="KW-1185">Reference proteome</keyword>
<dbReference type="OrthoDB" id="10406601at2759"/>
<organism evidence="2 3">
    <name type="scientific">Racocetra fulgida</name>
    <dbReference type="NCBI Taxonomy" id="60492"/>
    <lineage>
        <taxon>Eukaryota</taxon>
        <taxon>Fungi</taxon>
        <taxon>Fungi incertae sedis</taxon>
        <taxon>Mucoromycota</taxon>
        <taxon>Glomeromycotina</taxon>
        <taxon>Glomeromycetes</taxon>
        <taxon>Diversisporales</taxon>
        <taxon>Gigasporaceae</taxon>
        <taxon>Racocetra</taxon>
    </lineage>
</organism>
<name>A0A9N9C5T4_9GLOM</name>
<accession>A0A9N9C5T4</accession>
<feature type="non-terminal residue" evidence="2">
    <location>
        <position position="119"/>
    </location>
</feature>
<evidence type="ECO:0000313" key="3">
    <source>
        <dbReference type="Proteomes" id="UP000789396"/>
    </source>
</evidence>
<gene>
    <name evidence="2" type="ORF">RFULGI_LOCUS6257</name>
</gene>
<evidence type="ECO:0000256" key="1">
    <source>
        <dbReference type="SAM" id="Coils"/>
    </source>
</evidence>
<sequence length="119" mass="14154">LKNCLGKNIRNEYPNLNPRERVSVFKQAQKELEDFYKMCELEMVMFILYKKRKQEIDYLIKETERRIELENALKSKNTDGLVALKNRIIKSEKDVVESKAEKEQCSKELIALKETNKEL</sequence>
<dbReference type="EMBL" id="CAJVPZ010007896">
    <property type="protein sequence ID" value="CAG8591795.1"/>
    <property type="molecule type" value="Genomic_DNA"/>
</dbReference>
<protein>
    <submittedName>
        <fullName evidence="2">14096_t:CDS:1</fullName>
    </submittedName>
</protein>
<keyword evidence="1" id="KW-0175">Coiled coil</keyword>
<dbReference type="AlphaFoldDB" id="A0A9N9C5T4"/>
<dbReference type="Proteomes" id="UP000789396">
    <property type="component" value="Unassembled WGS sequence"/>
</dbReference>
<comment type="caution">
    <text evidence="2">The sequence shown here is derived from an EMBL/GenBank/DDBJ whole genome shotgun (WGS) entry which is preliminary data.</text>
</comment>
<proteinExistence type="predicted"/>
<evidence type="ECO:0000313" key="2">
    <source>
        <dbReference type="EMBL" id="CAG8591795.1"/>
    </source>
</evidence>